<comment type="subcellular location">
    <subcellularLocation>
        <location evidence="1 4">Periplasm</location>
    </subcellularLocation>
</comment>
<proteinExistence type="inferred from homology"/>
<dbReference type="EMBL" id="LJSG01000002">
    <property type="protein sequence ID" value="KPP95565.1"/>
    <property type="molecule type" value="Genomic_DNA"/>
</dbReference>
<keyword evidence="9" id="KW-1185">Reference proteome</keyword>
<feature type="domain" description="SAF" evidence="5">
    <location>
        <begin position="107"/>
        <end position="166"/>
    </location>
</feature>
<dbReference type="GO" id="GO:0044780">
    <property type="term" value="P:bacterial-type flagellum assembly"/>
    <property type="evidence" value="ECO:0007669"/>
    <property type="project" value="InterPro"/>
</dbReference>
<keyword evidence="7" id="KW-0282">Flagellum</keyword>
<keyword evidence="7" id="KW-0969">Cilium</keyword>
<reference evidence="7 8" key="1">
    <citation type="submission" date="2015-09" db="EMBL/GenBank/DDBJ databases">
        <title>Identification and resolution of microdiversity through metagenomic sequencing of parallel consortia.</title>
        <authorList>
            <person name="Nelson W.C."/>
            <person name="Romine M.F."/>
            <person name="Lindemann S.R."/>
        </authorList>
    </citation>
    <scope>NUCLEOTIDE SEQUENCE [LARGE SCALE GENOMIC DNA]</scope>
    <source>
        <strain evidence="7">HL-91</strain>
    </source>
</reference>
<dbReference type="Proteomes" id="UP000050413">
    <property type="component" value="Unassembled WGS sequence"/>
</dbReference>
<name>A0A0P7Z1L8_9RHOB</name>
<protein>
    <recommendedName>
        <fullName evidence="4">Flagella basal body P-ring formation protein FlgA</fullName>
    </recommendedName>
</protein>
<comment type="function">
    <text evidence="4">Involved in the assembly process of the P-ring formation. It may associate with FlgF on the rod constituting a structure essential for the P-ring assembly or may act as a modulator protein for the P-ring assembly.</text>
</comment>
<evidence type="ECO:0000256" key="1">
    <source>
        <dbReference type="ARBA" id="ARBA00004418"/>
    </source>
</evidence>
<evidence type="ECO:0000313" key="8">
    <source>
        <dbReference type="Proteomes" id="UP000050413"/>
    </source>
</evidence>
<dbReference type="PANTHER" id="PTHR36307">
    <property type="entry name" value="FLAGELLA BASAL BODY P-RING FORMATION PROTEIN FLGA"/>
    <property type="match status" value="1"/>
</dbReference>
<accession>A0A0P7Z1L8</accession>
<keyword evidence="4" id="KW-1005">Bacterial flagellum biogenesis</keyword>
<dbReference type="CDD" id="cd11614">
    <property type="entry name" value="SAF_CpaB_FlgA_like"/>
    <property type="match status" value="1"/>
</dbReference>
<gene>
    <name evidence="7" type="primary">flgA</name>
    <name evidence="6" type="ORF">Ga0058931_2155</name>
    <name evidence="7" type="ORF">HLUCCA05_02590</name>
</gene>
<dbReference type="Proteomes" id="UP000182045">
    <property type="component" value="Unassembled WGS sequence"/>
</dbReference>
<dbReference type="InterPro" id="IPR013974">
    <property type="entry name" value="SAF"/>
</dbReference>
<organism evidence="7 8">
    <name type="scientific">Roseibaca calidilacus</name>
    <dbReference type="NCBI Taxonomy" id="1666912"/>
    <lineage>
        <taxon>Bacteria</taxon>
        <taxon>Pseudomonadati</taxon>
        <taxon>Pseudomonadota</taxon>
        <taxon>Alphaproteobacteria</taxon>
        <taxon>Rhodobacterales</taxon>
        <taxon>Paracoccaceae</taxon>
        <taxon>Roseinatronobacter</taxon>
    </lineage>
</organism>
<evidence type="ECO:0000313" key="6">
    <source>
        <dbReference type="EMBL" id="CUX82082.1"/>
    </source>
</evidence>
<dbReference type="InterPro" id="IPR039246">
    <property type="entry name" value="Flagellar_FlgA"/>
</dbReference>
<evidence type="ECO:0000313" key="7">
    <source>
        <dbReference type="EMBL" id="KPP95565.1"/>
    </source>
</evidence>
<comment type="caution">
    <text evidence="7">The sequence shown here is derived from an EMBL/GenBank/DDBJ whole genome shotgun (WGS) entry which is preliminary data.</text>
</comment>
<reference evidence="6 9" key="2">
    <citation type="submission" date="2016-01" db="EMBL/GenBank/DDBJ databases">
        <authorList>
            <person name="Varghese N."/>
        </authorList>
    </citation>
    <scope>NUCLEOTIDE SEQUENCE [LARGE SCALE GENOMIC DNA]</scope>
    <source>
        <strain evidence="6 9">HL-91</strain>
    </source>
</reference>
<dbReference type="PANTHER" id="PTHR36307:SF1">
    <property type="entry name" value="FLAGELLA BASAL BODY P-RING FORMATION PROTEIN FLGA"/>
    <property type="match status" value="1"/>
</dbReference>
<dbReference type="RefSeq" id="WP_072246335.1">
    <property type="nucleotide sequence ID" value="NZ_FBYC01000004.1"/>
</dbReference>
<dbReference type="Pfam" id="PF13144">
    <property type="entry name" value="ChapFlgA"/>
    <property type="match status" value="1"/>
</dbReference>
<evidence type="ECO:0000256" key="4">
    <source>
        <dbReference type="RuleBase" id="RU362063"/>
    </source>
</evidence>
<dbReference type="AlphaFoldDB" id="A0A0P7Z1L8"/>
<evidence type="ECO:0000256" key="2">
    <source>
        <dbReference type="ARBA" id="ARBA00022729"/>
    </source>
</evidence>
<evidence type="ECO:0000256" key="3">
    <source>
        <dbReference type="ARBA" id="ARBA00022764"/>
    </source>
</evidence>
<keyword evidence="7" id="KW-0966">Cell projection</keyword>
<sequence length="239" mass="25773">MRHGLFAICLALAPGVTVAKPIDGAQVVALVSSAMHQAGLDAPQLTAPIRAYPPCDHAPSVTPFQGSWTKAELRCTAPTQWRRVIATNASVAPRNARRAGQIAANTQMTLVAARPLLRGQYIAPGDLRRVQAHPRLGALSRLEHAEGRRLQTSLMPDQPLLERHLAPDFDIFEGDKVVLELMTGGIQIGIAATALENGWIGQRIRVLPWNAARNVQAEIVAVGRLRVAPNISSQPAVRE</sequence>
<dbReference type="GO" id="GO:0042597">
    <property type="term" value="C:periplasmic space"/>
    <property type="evidence" value="ECO:0007669"/>
    <property type="project" value="UniProtKB-SubCell"/>
</dbReference>
<feature type="signal peptide" evidence="4">
    <location>
        <begin position="1"/>
        <end position="19"/>
    </location>
</feature>
<comment type="similarity">
    <text evidence="4">Belongs to the FlgA family.</text>
</comment>
<dbReference type="NCBIfam" id="TIGR03170">
    <property type="entry name" value="flgA_cterm"/>
    <property type="match status" value="1"/>
</dbReference>
<evidence type="ECO:0000313" key="9">
    <source>
        <dbReference type="Proteomes" id="UP000182045"/>
    </source>
</evidence>
<feature type="chain" id="PRO_5010392296" description="Flagella basal body P-ring formation protein FlgA" evidence="4">
    <location>
        <begin position="20"/>
        <end position="239"/>
    </location>
</feature>
<evidence type="ECO:0000259" key="5">
    <source>
        <dbReference type="SMART" id="SM00858"/>
    </source>
</evidence>
<dbReference type="EMBL" id="FBYC01000004">
    <property type="protein sequence ID" value="CUX82082.1"/>
    <property type="molecule type" value="Genomic_DNA"/>
</dbReference>
<keyword evidence="3 4" id="KW-0574">Periplasm</keyword>
<dbReference type="InterPro" id="IPR017585">
    <property type="entry name" value="SAF_FlgA"/>
</dbReference>
<keyword evidence="2 4" id="KW-0732">Signal</keyword>
<dbReference type="SMART" id="SM00858">
    <property type="entry name" value="SAF"/>
    <property type="match status" value="1"/>
</dbReference>
<dbReference type="OrthoDB" id="7689411at2"/>
<dbReference type="Gene3D" id="2.30.30.760">
    <property type="match status" value="1"/>
</dbReference>
<dbReference type="STRING" id="1666912.Ga0058931_2155"/>